<proteinExistence type="inferred from homology"/>
<dbReference type="Gene3D" id="1.10.10.10">
    <property type="entry name" value="Winged helix-like DNA-binding domain superfamily/Winged helix DNA-binding domain"/>
    <property type="match status" value="1"/>
</dbReference>
<dbReference type="InterPro" id="IPR015633">
    <property type="entry name" value="E2F"/>
</dbReference>
<feature type="region of interest" description="Disordered" evidence="6">
    <location>
        <begin position="1"/>
        <end position="42"/>
    </location>
</feature>
<dbReference type="Gene3D" id="6.10.250.540">
    <property type="match status" value="1"/>
</dbReference>
<protein>
    <recommendedName>
        <fullName evidence="7">E2F/DP family winged-helix DNA-binding domain-containing protein</fullName>
    </recommendedName>
</protein>
<comment type="subcellular location">
    <subcellularLocation>
        <location evidence="5">Nucleus</location>
    </subcellularLocation>
</comment>
<dbReference type="GO" id="GO:0000981">
    <property type="term" value="F:DNA-binding transcription factor activity, RNA polymerase II-specific"/>
    <property type="evidence" value="ECO:0007669"/>
    <property type="project" value="TreeGrafter"/>
</dbReference>
<organism evidence="8 9">
    <name type="scientific">Coccomyxa subellipsoidea (strain C-169)</name>
    <name type="common">Green microalga</name>
    <dbReference type="NCBI Taxonomy" id="574566"/>
    <lineage>
        <taxon>Eukaryota</taxon>
        <taxon>Viridiplantae</taxon>
        <taxon>Chlorophyta</taxon>
        <taxon>core chlorophytes</taxon>
        <taxon>Trebouxiophyceae</taxon>
        <taxon>Trebouxiophyceae incertae sedis</taxon>
        <taxon>Coccomyxaceae</taxon>
        <taxon>Coccomyxa</taxon>
        <taxon>Coccomyxa subellipsoidea</taxon>
    </lineage>
</organism>
<keyword evidence="3 5" id="KW-0238">DNA-binding</keyword>
<dbReference type="InterPro" id="IPR036390">
    <property type="entry name" value="WH_DNA-bd_sf"/>
</dbReference>
<gene>
    <name evidence="8" type="ORF">COCSUDRAFT_64899</name>
</gene>
<sequence>MGDHGGGEAAAGRNSGRVVRRSASRSGTAKSPATTPGQGTGNCRYDSSLGLLTKKFVALVEAAPDGVLDLNKAAESLSVQKRRIYDITNVLEGIGLIEKKSKNNIQWRPMATSADEEFSREIQLMTDEIALLQSDSDVLEQHIAHVRSSIHSMTEDPANKERLYVTNEDIVSLATINSDTVFAVTAPQGTSLVVPDPESDVEMGQPRNYRAILTSDTDPIEVWLVSTKNQANALPDMAAANAQHLAMGALPETPAPLSPGVLFKAEGAAHPTGAAMGAGPVGGAGLDGAMGLPAMGGYGALAGGLGLAMHPQSPSVFMKMQTPDLDAGTCWYDHDVPPTLGVADIFSDDTANL</sequence>
<dbReference type="Pfam" id="PF02319">
    <property type="entry name" value="WHD_E2F_TDP"/>
    <property type="match status" value="1"/>
</dbReference>
<dbReference type="GO" id="GO:0090575">
    <property type="term" value="C:RNA polymerase II transcription regulator complex"/>
    <property type="evidence" value="ECO:0007669"/>
    <property type="project" value="TreeGrafter"/>
</dbReference>
<keyword evidence="5" id="KW-0539">Nucleus</keyword>
<dbReference type="STRING" id="574566.I0Z5K2"/>
<dbReference type="SMART" id="SM01372">
    <property type="entry name" value="E2F_TDP"/>
    <property type="match status" value="1"/>
</dbReference>
<keyword evidence="4 5" id="KW-0804">Transcription</keyword>
<feature type="compositionally biased region" description="Polar residues" evidence="6">
    <location>
        <begin position="28"/>
        <end position="37"/>
    </location>
</feature>
<evidence type="ECO:0000259" key="7">
    <source>
        <dbReference type="SMART" id="SM01372"/>
    </source>
</evidence>
<dbReference type="Proteomes" id="UP000007264">
    <property type="component" value="Unassembled WGS sequence"/>
</dbReference>
<dbReference type="GO" id="GO:0000978">
    <property type="term" value="F:RNA polymerase II cis-regulatory region sequence-specific DNA binding"/>
    <property type="evidence" value="ECO:0007669"/>
    <property type="project" value="InterPro"/>
</dbReference>
<evidence type="ECO:0000256" key="1">
    <source>
        <dbReference type="ARBA" id="ARBA00010940"/>
    </source>
</evidence>
<evidence type="ECO:0000256" key="2">
    <source>
        <dbReference type="ARBA" id="ARBA00023015"/>
    </source>
</evidence>
<name>I0Z5K2_COCSC</name>
<evidence type="ECO:0000256" key="3">
    <source>
        <dbReference type="ARBA" id="ARBA00023125"/>
    </source>
</evidence>
<dbReference type="eggNOG" id="KOG2577">
    <property type="taxonomic scope" value="Eukaryota"/>
</dbReference>
<dbReference type="SUPFAM" id="SSF144074">
    <property type="entry name" value="E2F-DP heterodimerization region"/>
    <property type="match status" value="1"/>
</dbReference>
<dbReference type="GO" id="GO:0046983">
    <property type="term" value="F:protein dimerization activity"/>
    <property type="evidence" value="ECO:0007669"/>
    <property type="project" value="InterPro"/>
</dbReference>
<dbReference type="InterPro" id="IPR003316">
    <property type="entry name" value="E2F_WHTH_DNA-bd_dom"/>
</dbReference>
<evidence type="ECO:0000256" key="5">
    <source>
        <dbReference type="RuleBase" id="RU003796"/>
    </source>
</evidence>
<dbReference type="PANTHER" id="PTHR12081:SF18">
    <property type="entry name" value="TRANSCRIPTION FACTOR E2F2-RELATED"/>
    <property type="match status" value="1"/>
</dbReference>
<dbReference type="PANTHER" id="PTHR12081">
    <property type="entry name" value="TRANSCRIPTION FACTOR E2F"/>
    <property type="match status" value="1"/>
</dbReference>
<dbReference type="AlphaFoldDB" id="I0Z5K2"/>
<keyword evidence="9" id="KW-1185">Reference proteome</keyword>
<feature type="domain" description="E2F/DP family winged-helix DNA-binding" evidence="7">
    <location>
        <begin position="44"/>
        <end position="109"/>
    </location>
</feature>
<evidence type="ECO:0000256" key="6">
    <source>
        <dbReference type="SAM" id="MobiDB-lite"/>
    </source>
</evidence>
<dbReference type="InterPro" id="IPR037241">
    <property type="entry name" value="E2F-DP_heterodim"/>
</dbReference>
<dbReference type="RefSeq" id="XP_005650465.1">
    <property type="nucleotide sequence ID" value="XM_005650408.1"/>
</dbReference>
<evidence type="ECO:0000256" key="4">
    <source>
        <dbReference type="ARBA" id="ARBA00023163"/>
    </source>
</evidence>
<keyword evidence="2 5" id="KW-0805">Transcription regulation</keyword>
<accession>I0Z5K2</accession>
<dbReference type="GeneID" id="17043925"/>
<dbReference type="Pfam" id="PF16421">
    <property type="entry name" value="E2F_CC-MB"/>
    <property type="match status" value="1"/>
</dbReference>
<dbReference type="OrthoDB" id="1743261at2759"/>
<comment type="caution">
    <text evidence="8">The sequence shown here is derived from an EMBL/GenBank/DDBJ whole genome shotgun (WGS) entry which is preliminary data.</text>
</comment>
<evidence type="ECO:0000313" key="9">
    <source>
        <dbReference type="Proteomes" id="UP000007264"/>
    </source>
</evidence>
<dbReference type="CDD" id="cd14660">
    <property type="entry name" value="E2F_DD"/>
    <property type="match status" value="1"/>
</dbReference>
<dbReference type="EMBL" id="AGSI01000003">
    <property type="protein sequence ID" value="EIE25921.1"/>
    <property type="molecule type" value="Genomic_DNA"/>
</dbReference>
<dbReference type="InterPro" id="IPR036388">
    <property type="entry name" value="WH-like_DNA-bd_sf"/>
</dbReference>
<dbReference type="FunFam" id="1.10.10.10:FF:000008">
    <property type="entry name" value="E2F transcription factor 1"/>
    <property type="match status" value="1"/>
</dbReference>
<dbReference type="SUPFAM" id="SSF46785">
    <property type="entry name" value="Winged helix' DNA-binding domain"/>
    <property type="match status" value="1"/>
</dbReference>
<dbReference type="InterPro" id="IPR032198">
    <property type="entry name" value="E2F_CC-MB"/>
</dbReference>
<comment type="similarity">
    <text evidence="1 5">Belongs to the E2F/DP family.</text>
</comment>
<dbReference type="KEGG" id="csl:COCSUDRAFT_64899"/>
<reference evidence="8 9" key="1">
    <citation type="journal article" date="2012" name="Genome Biol.">
        <title>The genome of the polar eukaryotic microalga coccomyxa subellipsoidea reveals traits of cold adaptation.</title>
        <authorList>
            <person name="Blanc G."/>
            <person name="Agarkova I."/>
            <person name="Grimwood J."/>
            <person name="Kuo A."/>
            <person name="Brueggeman A."/>
            <person name="Dunigan D."/>
            <person name="Gurnon J."/>
            <person name="Ladunga I."/>
            <person name="Lindquist E."/>
            <person name="Lucas S."/>
            <person name="Pangilinan J."/>
            <person name="Proschold T."/>
            <person name="Salamov A."/>
            <person name="Schmutz J."/>
            <person name="Weeks D."/>
            <person name="Yamada T."/>
            <person name="Claverie J.M."/>
            <person name="Grigoriev I."/>
            <person name="Van Etten J."/>
            <person name="Lomsadze A."/>
            <person name="Borodovsky M."/>
        </authorList>
    </citation>
    <scope>NUCLEOTIDE SEQUENCE [LARGE SCALE GENOMIC DNA]</scope>
    <source>
        <strain evidence="8 9">C-169</strain>
    </source>
</reference>
<evidence type="ECO:0000313" key="8">
    <source>
        <dbReference type="EMBL" id="EIE25921.1"/>
    </source>
</evidence>